<proteinExistence type="predicted"/>
<sequence>MAKRMNKENNLKKLVGSEVYDVWVNMIKILVPNARTHRISVIVAGMLHYALDQSYLKEHKDNSLTHILQESYDNNEADEELFNAIKLIFNKAKVKYTRKNSKGDQYCIIENSLNQFFHWESMPWE</sequence>
<reference evidence="1 2" key="1">
    <citation type="submission" date="2016-10" db="EMBL/GenBank/DDBJ databases">
        <title>Silvanigrella aquatica sp. nov., isolated from a freshwater lake located in the Black Forest, Germany, description of Silvanigrellaceae fam. nov., Silvanigrellales ord. nov., reclassification of the order Bdellovibrionales in the class Oligoflexia, reclassification of the families Bacteriovoracaceae and Halobacteriovoraceae in the new order Bacteriovoracales ord. nov., and reclassification of the family Pseudobacteriovoracaceae in the order Oligoflexiales.</title>
        <authorList>
            <person name="Hahn M.W."/>
            <person name="Schmidt J."/>
            <person name="Koll U."/>
            <person name="Rohde M."/>
            <person name="Verbag S."/>
            <person name="Pitt A."/>
            <person name="Nakai R."/>
            <person name="Naganuma T."/>
            <person name="Lang E."/>
        </authorList>
    </citation>
    <scope>NUCLEOTIDE SEQUENCE [LARGE SCALE GENOMIC DNA]</scope>
    <source>
        <strain evidence="1 2">MWH-Nonnen-W8red</strain>
    </source>
</reference>
<dbReference type="Proteomes" id="UP000184731">
    <property type="component" value="Chromosome"/>
</dbReference>
<accession>A0A1L4CXX7</accession>
<evidence type="ECO:0000313" key="1">
    <source>
        <dbReference type="EMBL" id="APJ02797.1"/>
    </source>
</evidence>
<gene>
    <name evidence="1" type="ORF">AXG55_02195</name>
</gene>
<evidence type="ECO:0000313" key="2">
    <source>
        <dbReference type="Proteomes" id="UP000184731"/>
    </source>
</evidence>
<name>A0A1L4CXX7_9BACT</name>
<dbReference type="KEGG" id="saqi:AXG55_02195"/>
<keyword evidence="2" id="KW-1185">Reference proteome</keyword>
<protein>
    <submittedName>
        <fullName evidence="1">Uncharacterized protein</fullName>
    </submittedName>
</protein>
<dbReference type="AlphaFoldDB" id="A0A1L4CXX7"/>
<dbReference type="EMBL" id="CP017834">
    <property type="protein sequence ID" value="APJ02797.1"/>
    <property type="molecule type" value="Genomic_DNA"/>
</dbReference>
<dbReference type="OrthoDB" id="9342768at2"/>
<dbReference type="RefSeq" id="WP_148696505.1">
    <property type="nucleotide sequence ID" value="NZ_CP017834.1"/>
</dbReference>
<organism evidence="1 2">
    <name type="scientific">Silvanigrella aquatica</name>
    <dbReference type="NCBI Taxonomy" id="1915309"/>
    <lineage>
        <taxon>Bacteria</taxon>
        <taxon>Pseudomonadati</taxon>
        <taxon>Bdellovibrionota</taxon>
        <taxon>Oligoflexia</taxon>
        <taxon>Silvanigrellales</taxon>
        <taxon>Silvanigrellaceae</taxon>
        <taxon>Silvanigrella</taxon>
    </lineage>
</organism>